<evidence type="ECO:0000313" key="2">
    <source>
        <dbReference type="Proteomes" id="UP000691718"/>
    </source>
</evidence>
<keyword evidence="2" id="KW-1185">Reference proteome</keyword>
<dbReference type="AlphaFoldDB" id="A0A8S3XEG7"/>
<evidence type="ECO:0000313" key="1">
    <source>
        <dbReference type="EMBL" id="CAG5015663.1"/>
    </source>
</evidence>
<accession>A0A8S3XEG7</accession>
<protein>
    <submittedName>
        <fullName evidence="1">(apollo) hypothetical protein</fullName>
    </submittedName>
</protein>
<gene>
    <name evidence="1" type="ORF">PAPOLLO_LOCUS16411</name>
</gene>
<organism evidence="1 2">
    <name type="scientific">Parnassius apollo</name>
    <name type="common">Apollo butterfly</name>
    <name type="synonym">Papilio apollo</name>
    <dbReference type="NCBI Taxonomy" id="110799"/>
    <lineage>
        <taxon>Eukaryota</taxon>
        <taxon>Metazoa</taxon>
        <taxon>Ecdysozoa</taxon>
        <taxon>Arthropoda</taxon>
        <taxon>Hexapoda</taxon>
        <taxon>Insecta</taxon>
        <taxon>Pterygota</taxon>
        <taxon>Neoptera</taxon>
        <taxon>Endopterygota</taxon>
        <taxon>Lepidoptera</taxon>
        <taxon>Glossata</taxon>
        <taxon>Ditrysia</taxon>
        <taxon>Papilionoidea</taxon>
        <taxon>Papilionidae</taxon>
        <taxon>Parnassiinae</taxon>
        <taxon>Parnassini</taxon>
        <taxon>Parnassius</taxon>
        <taxon>Parnassius</taxon>
    </lineage>
</organism>
<reference evidence="1" key="1">
    <citation type="submission" date="2021-04" db="EMBL/GenBank/DDBJ databases">
        <authorList>
            <person name="Tunstrom K."/>
        </authorList>
    </citation>
    <scope>NUCLEOTIDE SEQUENCE</scope>
</reference>
<dbReference type="EMBL" id="CAJQZP010001085">
    <property type="protein sequence ID" value="CAG5015663.1"/>
    <property type="molecule type" value="Genomic_DNA"/>
</dbReference>
<dbReference type="Proteomes" id="UP000691718">
    <property type="component" value="Unassembled WGS sequence"/>
</dbReference>
<name>A0A8S3XEG7_PARAO</name>
<comment type="caution">
    <text evidence="1">The sequence shown here is derived from an EMBL/GenBank/DDBJ whole genome shotgun (WGS) entry which is preliminary data.</text>
</comment>
<proteinExistence type="predicted"/>
<sequence length="135" mass="14886">MQVIKETPELNASIDQVKNNVVIEETVECVGPDVVHKSNGVVDIRKAVLAEEDNVIRDMVVTQESVEWIEENNEVTVATNEAETSQKIAAVQGPDTKARNENISSSGQQEVLNKEELLDISQIIDVESSDKEVVE</sequence>